<keyword evidence="4" id="KW-1185">Reference proteome</keyword>
<dbReference type="Gene3D" id="3.40.190.10">
    <property type="entry name" value="Periplasmic binding protein-like II"/>
    <property type="match status" value="1"/>
</dbReference>
<dbReference type="InterPro" id="IPR022417">
    <property type="entry name" value="Porphobilin_deaminase_N"/>
</dbReference>
<feature type="compositionally biased region" description="Low complexity" evidence="1">
    <location>
        <begin position="1"/>
        <end position="17"/>
    </location>
</feature>
<feature type="domain" description="Porphobilinogen deaminase N-terminal" evidence="2">
    <location>
        <begin position="10"/>
        <end position="60"/>
    </location>
</feature>
<organism evidence="3 4">
    <name type="scientific">Blastococcus brunescens</name>
    <dbReference type="NCBI Taxonomy" id="1564165"/>
    <lineage>
        <taxon>Bacteria</taxon>
        <taxon>Bacillati</taxon>
        <taxon>Actinomycetota</taxon>
        <taxon>Actinomycetes</taxon>
        <taxon>Geodermatophilales</taxon>
        <taxon>Geodermatophilaceae</taxon>
        <taxon>Blastococcus</taxon>
    </lineage>
</organism>
<evidence type="ECO:0000313" key="4">
    <source>
        <dbReference type="Proteomes" id="UP001324287"/>
    </source>
</evidence>
<proteinExistence type="predicted"/>
<sequence>MTTSTATTTLRLGTRGSELATTQSQTVADAITAATGVRVELVPIVTEGDRSRAAIQQLGARASSWPRCGTRCWPARWISPCTATRTCRRRPSRG</sequence>
<protein>
    <recommendedName>
        <fullName evidence="2">Porphobilinogen deaminase N-terminal domain-containing protein</fullName>
    </recommendedName>
</protein>
<dbReference type="Pfam" id="PF01379">
    <property type="entry name" value="Porphobil_deam"/>
    <property type="match status" value="1"/>
</dbReference>
<evidence type="ECO:0000256" key="1">
    <source>
        <dbReference type="SAM" id="MobiDB-lite"/>
    </source>
</evidence>
<evidence type="ECO:0000259" key="2">
    <source>
        <dbReference type="Pfam" id="PF01379"/>
    </source>
</evidence>
<accession>A0ABZ1AZ26</accession>
<dbReference type="SUPFAM" id="SSF53850">
    <property type="entry name" value="Periplasmic binding protein-like II"/>
    <property type="match status" value="1"/>
</dbReference>
<gene>
    <name evidence="3" type="ORF">U6N30_25785</name>
</gene>
<reference evidence="3 4" key="1">
    <citation type="submission" date="2023-12" db="EMBL/GenBank/DDBJ databases">
        <title>Blastococcus brunescens sp. nov., an actonobacterium isolated from sandstone collected in sahara desert.</title>
        <authorList>
            <person name="Gtari M."/>
            <person name="Ghodhbane F."/>
        </authorList>
    </citation>
    <scope>NUCLEOTIDE SEQUENCE [LARGE SCALE GENOMIC DNA]</scope>
    <source>
        <strain evidence="3 4">BMG 8361</strain>
    </source>
</reference>
<dbReference type="EMBL" id="CP141261">
    <property type="protein sequence ID" value="WRL63171.1"/>
    <property type="molecule type" value="Genomic_DNA"/>
</dbReference>
<evidence type="ECO:0000313" key="3">
    <source>
        <dbReference type="EMBL" id="WRL63171.1"/>
    </source>
</evidence>
<dbReference type="Proteomes" id="UP001324287">
    <property type="component" value="Chromosome"/>
</dbReference>
<name>A0ABZ1AZ26_9ACTN</name>
<feature type="region of interest" description="Disordered" evidence="1">
    <location>
        <begin position="1"/>
        <end position="21"/>
    </location>
</feature>